<feature type="transmembrane region" description="Helical" evidence="2">
    <location>
        <begin position="201"/>
        <end position="224"/>
    </location>
</feature>
<feature type="transmembrane region" description="Helical" evidence="2">
    <location>
        <begin position="128"/>
        <end position="154"/>
    </location>
</feature>
<feature type="transmembrane region" description="Helical" evidence="2">
    <location>
        <begin position="312"/>
        <end position="334"/>
    </location>
</feature>
<keyword evidence="2" id="KW-1133">Transmembrane helix</keyword>
<feature type="compositionally biased region" description="Polar residues" evidence="1">
    <location>
        <begin position="25"/>
        <end position="39"/>
    </location>
</feature>
<feature type="transmembrane region" description="Helical" evidence="2">
    <location>
        <begin position="389"/>
        <end position="407"/>
    </location>
</feature>
<feature type="compositionally biased region" description="Basic and acidic residues" evidence="1">
    <location>
        <begin position="1"/>
        <end position="17"/>
    </location>
</feature>
<feature type="transmembrane region" description="Helical" evidence="2">
    <location>
        <begin position="362"/>
        <end position="383"/>
    </location>
</feature>
<protein>
    <submittedName>
        <fullName evidence="3">Uncharacterized protein</fullName>
    </submittedName>
</protein>
<feature type="transmembrane region" description="Helical" evidence="2">
    <location>
        <begin position="95"/>
        <end position="113"/>
    </location>
</feature>
<keyword evidence="2" id="KW-0812">Transmembrane</keyword>
<dbReference type="AlphaFoldDB" id="A0A7S3YX33"/>
<sequence length="480" mass="54048">MEANRKPAGEPPDERGTGEACASPLTPQNALENKSSALDSSEHRRVPMRRPVSSFRASSILHKIERMSTRQRIDLTTEEKAMHGRALRSRWQDMLLSNTLVATLLAGAAYSSFQVQTRARTHNDVEHAFVIISLTATVVEILAMAFSLTTYDHLGRCLDIHVQKMIQHYDSIIRFPRYLALLGGCMYFVAFLLQGYLHFPYFLQVGLPVSVGIGIPLVMALYVLMRIGWHGFKQDVQEVNLYRLDSSSDGMEWAIIRKKGYDFKKRLLRRYLAIADLTALIVRFIYSGVTRQIEVMAQGSNLFEQDAALSEAFVTLAAVALVSTSLALFLSYYLQDRINSTTEEALPALARRYAWAFQTPHLLNWLSLAMLLAMVTLQAIMDYANGTEVAIWTVYGIGAIAVGMLVCHTHRVENEYRQEIDEGATGSAALLAAAVKNLSSPLREAYMNFTFDRAKSRNRTKPTKRKKTKKKQNRPPCTRL</sequence>
<dbReference type="EMBL" id="HBIV01022787">
    <property type="protein sequence ID" value="CAE0664795.1"/>
    <property type="molecule type" value="Transcribed_RNA"/>
</dbReference>
<evidence type="ECO:0000256" key="1">
    <source>
        <dbReference type="SAM" id="MobiDB-lite"/>
    </source>
</evidence>
<evidence type="ECO:0000313" key="3">
    <source>
        <dbReference type="EMBL" id="CAE0664795.1"/>
    </source>
</evidence>
<feature type="transmembrane region" description="Helical" evidence="2">
    <location>
        <begin position="267"/>
        <end position="286"/>
    </location>
</feature>
<proteinExistence type="predicted"/>
<evidence type="ECO:0000256" key="2">
    <source>
        <dbReference type="SAM" id="Phobius"/>
    </source>
</evidence>
<accession>A0A7S3YX33</accession>
<reference evidence="3" key="1">
    <citation type="submission" date="2021-01" db="EMBL/GenBank/DDBJ databases">
        <authorList>
            <person name="Corre E."/>
            <person name="Pelletier E."/>
            <person name="Niang G."/>
            <person name="Scheremetjew M."/>
            <person name="Finn R."/>
            <person name="Kale V."/>
            <person name="Holt S."/>
            <person name="Cochrane G."/>
            <person name="Meng A."/>
            <person name="Brown T."/>
            <person name="Cohen L."/>
        </authorList>
    </citation>
    <scope>NUCLEOTIDE SEQUENCE</scope>
    <source>
        <strain evidence="3">CCCM811</strain>
    </source>
</reference>
<gene>
    <name evidence="3" type="ORF">LGLO00237_LOCUS16400</name>
</gene>
<feature type="compositionally biased region" description="Basic residues" evidence="1">
    <location>
        <begin position="456"/>
        <end position="473"/>
    </location>
</feature>
<feature type="region of interest" description="Disordered" evidence="1">
    <location>
        <begin position="1"/>
        <end position="49"/>
    </location>
</feature>
<organism evidence="3">
    <name type="scientific">Lotharella globosa</name>
    <dbReference type="NCBI Taxonomy" id="91324"/>
    <lineage>
        <taxon>Eukaryota</taxon>
        <taxon>Sar</taxon>
        <taxon>Rhizaria</taxon>
        <taxon>Cercozoa</taxon>
        <taxon>Chlorarachniophyceae</taxon>
        <taxon>Lotharella</taxon>
    </lineage>
</organism>
<feature type="transmembrane region" description="Helical" evidence="2">
    <location>
        <begin position="175"/>
        <end position="195"/>
    </location>
</feature>
<keyword evidence="2" id="KW-0472">Membrane</keyword>
<feature type="region of interest" description="Disordered" evidence="1">
    <location>
        <begin position="456"/>
        <end position="480"/>
    </location>
</feature>
<name>A0A7S3YX33_9EUKA</name>